<dbReference type="AlphaFoldDB" id="A0A1G2UTR5"/>
<feature type="region of interest" description="Disordered" evidence="1">
    <location>
        <begin position="142"/>
        <end position="163"/>
    </location>
</feature>
<dbReference type="Proteomes" id="UP000176558">
    <property type="component" value="Unassembled WGS sequence"/>
</dbReference>
<evidence type="ECO:0008006" key="5">
    <source>
        <dbReference type="Google" id="ProtNLM"/>
    </source>
</evidence>
<organism evidence="3 4">
    <name type="scientific">Candidatus Zambryskibacteria bacterium RIFCSPLOWO2_12_FULL_39_23</name>
    <dbReference type="NCBI Taxonomy" id="1802776"/>
    <lineage>
        <taxon>Bacteria</taxon>
        <taxon>Candidatus Zambryskiibacteriota</taxon>
    </lineage>
</organism>
<proteinExistence type="predicted"/>
<dbReference type="InterPro" id="IPR022121">
    <property type="entry name" value="Peptidase_M73_camelysin"/>
</dbReference>
<evidence type="ECO:0000313" key="4">
    <source>
        <dbReference type="Proteomes" id="UP000176558"/>
    </source>
</evidence>
<feature type="chain" id="PRO_5009584767" description="Ig-like domain-containing protein" evidence="2">
    <location>
        <begin position="27"/>
        <end position="294"/>
    </location>
</feature>
<dbReference type="NCBIfam" id="TIGR04088">
    <property type="entry name" value="cognate_SipW"/>
    <property type="match status" value="1"/>
</dbReference>
<accession>A0A1G2UTR5</accession>
<gene>
    <name evidence="3" type="ORF">A3G99_00460</name>
</gene>
<comment type="caution">
    <text evidence="3">The sequence shown here is derived from an EMBL/GenBank/DDBJ whole genome shotgun (WGS) entry which is preliminary data.</text>
</comment>
<sequence>MKKILLSMSMIAVVAVVAIGATGAFFSDTETSTGNTFTAGAIDLTVDSEQHYNGNICVENQNNAEGQPDYVWSGGAPYPLAGTACGGTWGQDEGLNIVNEKFFDFGDIKPGDWGENTISLHVVNNDAYACVDITNMTDLDNSCTEPEEGSSDACTVSTPEGTTPGAGELAEGTNFFAWADDGDNVFEGLNNPGFPEFKLFSNTVGPASDVLNGTTYTLADGGTGTPLPGGSTQYIGLGWCAGTLTVTDLNTGGWTCNGASMGNETQTDSFSADVSFRVEQARNNSAFRCDGSHL</sequence>
<dbReference type="EMBL" id="MHWT01000013">
    <property type="protein sequence ID" value="OHB12652.1"/>
    <property type="molecule type" value="Genomic_DNA"/>
</dbReference>
<protein>
    <recommendedName>
        <fullName evidence="5">Ig-like domain-containing protein</fullName>
    </recommendedName>
</protein>
<evidence type="ECO:0000256" key="2">
    <source>
        <dbReference type="SAM" id="SignalP"/>
    </source>
</evidence>
<dbReference type="InterPro" id="IPR023833">
    <property type="entry name" value="Signal_pept_SipW-depend-type"/>
</dbReference>
<feature type="compositionally biased region" description="Polar residues" evidence="1">
    <location>
        <begin position="152"/>
        <end position="161"/>
    </location>
</feature>
<feature type="signal peptide" evidence="2">
    <location>
        <begin position="1"/>
        <end position="26"/>
    </location>
</feature>
<evidence type="ECO:0000313" key="3">
    <source>
        <dbReference type="EMBL" id="OHB12652.1"/>
    </source>
</evidence>
<reference evidence="3 4" key="1">
    <citation type="journal article" date="2016" name="Nat. Commun.">
        <title>Thousands of microbial genomes shed light on interconnected biogeochemical processes in an aquifer system.</title>
        <authorList>
            <person name="Anantharaman K."/>
            <person name="Brown C.T."/>
            <person name="Hug L.A."/>
            <person name="Sharon I."/>
            <person name="Castelle C.J."/>
            <person name="Probst A.J."/>
            <person name="Thomas B.C."/>
            <person name="Singh A."/>
            <person name="Wilkins M.J."/>
            <person name="Karaoz U."/>
            <person name="Brodie E.L."/>
            <person name="Williams K.H."/>
            <person name="Hubbard S.S."/>
            <person name="Banfield J.F."/>
        </authorList>
    </citation>
    <scope>NUCLEOTIDE SEQUENCE [LARGE SCALE GENOMIC DNA]</scope>
</reference>
<keyword evidence="2" id="KW-0732">Signal</keyword>
<name>A0A1G2UTR5_9BACT</name>
<dbReference type="Pfam" id="PF12389">
    <property type="entry name" value="Peptidase_M73"/>
    <property type="match status" value="1"/>
</dbReference>
<evidence type="ECO:0000256" key="1">
    <source>
        <dbReference type="SAM" id="MobiDB-lite"/>
    </source>
</evidence>